<evidence type="ECO:0000313" key="1">
    <source>
        <dbReference type="EMBL" id="GKV25332.1"/>
    </source>
</evidence>
<dbReference type="AlphaFoldDB" id="A0AAV5KL47"/>
<proteinExistence type="predicted"/>
<dbReference type="Proteomes" id="UP001054252">
    <property type="component" value="Unassembled WGS sequence"/>
</dbReference>
<keyword evidence="2" id="KW-1185">Reference proteome</keyword>
<comment type="caution">
    <text evidence="1">The sequence shown here is derived from an EMBL/GenBank/DDBJ whole genome shotgun (WGS) entry which is preliminary data.</text>
</comment>
<reference evidence="1 2" key="1">
    <citation type="journal article" date="2021" name="Commun. Biol.">
        <title>The genome of Shorea leprosula (Dipterocarpaceae) highlights the ecological relevance of drought in aseasonal tropical rainforests.</title>
        <authorList>
            <person name="Ng K.K.S."/>
            <person name="Kobayashi M.J."/>
            <person name="Fawcett J.A."/>
            <person name="Hatakeyama M."/>
            <person name="Paape T."/>
            <person name="Ng C.H."/>
            <person name="Ang C.C."/>
            <person name="Tnah L.H."/>
            <person name="Lee C.T."/>
            <person name="Nishiyama T."/>
            <person name="Sese J."/>
            <person name="O'Brien M.J."/>
            <person name="Copetti D."/>
            <person name="Mohd Noor M.I."/>
            <person name="Ong R.C."/>
            <person name="Putra M."/>
            <person name="Sireger I.Z."/>
            <person name="Indrioko S."/>
            <person name="Kosugi Y."/>
            <person name="Izuno A."/>
            <person name="Isagi Y."/>
            <person name="Lee S.L."/>
            <person name="Shimizu K.K."/>
        </authorList>
    </citation>
    <scope>NUCLEOTIDE SEQUENCE [LARGE SCALE GENOMIC DNA]</scope>
    <source>
        <strain evidence="1">214</strain>
    </source>
</reference>
<protein>
    <submittedName>
        <fullName evidence="1">Uncharacterized protein</fullName>
    </submittedName>
</protein>
<accession>A0AAV5KL47</accession>
<name>A0AAV5KL47_9ROSI</name>
<gene>
    <name evidence="1" type="ORF">SLEP1_g34787</name>
</gene>
<organism evidence="1 2">
    <name type="scientific">Rubroshorea leprosula</name>
    <dbReference type="NCBI Taxonomy" id="152421"/>
    <lineage>
        <taxon>Eukaryota</taxon>
        <taxon>Viridiplantae</taxon>
        <taxon>Streptophyta</taxon>
        <taxon>Embryophyta</taxon>
        <taxon>Tracheophyta</taxon>
        <taxon>Spermatophyta</taxon>
        <taxon>Magnoliopsida</taxon>
        <taxon>eudicotyledons</taxon>
        <taxon>Gunneridae</taxon>
        <taxon>Pentapetalae</taxon>
        <taxon>rosids</taxon>
        <taxon>malvids</taxon>
        <taxon>Malvales</taxon>
        <taxon>Dipterocarpaceae</taxon>
        <taxon>Rubroshorea</taxon>
    </lineage>
</organism>
<sequence>MQFVRVSQGILQMQALWNSEQQFVTSFKRRMGSHIHLIRLWSVMVPSRVSFKQSWQCVPQEMRL</sequence>
<evidence type="ECO:0000313" key="2">
    <source>
        <dbReference type="Proteomes" id="UP001054252"/>
    </source>
</evidence>
<dbReference type="EMBL" id="BPVZ01000068">
    <property type="protein sequence ID" value="GKV25332.1"/>
    <property type="molecule type" value="Genomic_DNA"/>
</dbReference>